<dbReference type="AlphaFoldDB" id="A0AAW1KGB8"/>
<proteinExistence type="predicted"/>
<evidence type="ECO:0008006" key="4">
    <source>
        <dbReference type="Google" id="ProtNLM"/>
    </source>
</evidence>
<feature type="chain" id="PRO_5043867165" description="Protein sleepless" evidence="1">
    <location>
        <begin position="22"/>
        <end position="127"/>
    </location>
</feature>
<dbReference type="EMBL" id="JASPKY010000252">
    <property type="protein sequence ID" value="KAK9716817.1"/>
    <property type="molecule type" value="Genomic_DNA"/>
</dbReference>
<gene>
    <name evidence="2" type="ORF">QE152_g24528</name>
</gene>
<evidence type="ECO:0000313" key="2">
    <source>
        <dbReference type="EMBL" id="KAK9716817.1"/>
    </source>
</evidence>
<accession>A0AAW1KGB8</accession>
<dbReference type="Proteomes" id="UP001458880">
    <property type="component" value="Unassembled WGS sequence"/>
</dbReference>
<feature type="signal peptide" evidence="1">
    <location>
        <begin position="1"/>
        <end position="21"/>
    </location>
</feature>
<name>A0AAW1KGB8_POPJA</name>
<keyword evidence="1" id="KW-0732">Signal</keyword>
<keyword evidence="3" id="KW-1185">Reference proteome</keyword>
<reference evidence="2 3" key="1">
    <citation type="journal article" date="2024" name="BMC Genomics">
        <title>De novo assembly and annotation of Popillia japonica's genome with initial clues to its potential as an invasive pest.</title>
        <authorList>
            <person name="Cucini C."/>
            <person name="Boschi S."/>
            <person name="Funari R."/>
            <person name="Cardaioli E."/>
            <person name="Iannotti N."/>
            <person name="Marturano G."/>
            <person name="Paoli F."/>
            <person name="Bruttini M."/>
            <person name="Carapelli A."/>
            <person name="Frati F."/>
            <person name="Nardi F."/>
        </authorList>
    </citation>
    <scope>NUCLEOTIDE SEQUENCE [LARGE SCALE GENOMIC DNA]</scope>
    <source>
        <strain evidence="2">DMR45628</strain>
    </source>
</reference>
<sequence>MYHTIVLQIIVLVSIFNRGLGLSCYECIGPPNRGCAAADLSDFIKIRCTKSAFLQETIEKHLDQVASEDPKETSCVQALFVQNNATIAFRGCVSVPAGIDICKAASHVVDIKSCSACTENYCNKKAF</sequence>
<comment type="caution">
    <text evidence="2">The sequence shown here is derived from an EMBL/GenBank/DDBJ whole genome shotgun (WGS) entry which is preliminary data.</text>
</comment>
<evidence type="ECO:0000256" key="1">
    <source>
        <dbReference type="SAM" id="SignalP"/>
    </source>
</evidence>
<protein>
    <recommendedName>
        <fullName evidence="4">Protein sleepless</fullName>
    </recommendedName>
</protein>
<organism evidence="2 3">
    <name type="scientific">Popillia japonica</name>
    <name type="common">Japanese beetle</name>
    <dbReference type="NCBI Taxonomy" id="7064"/>
    <lineage>
        <taxon>Eukaryota</taxon>
        <taxon>Metazoa</taxon>
        <taxon>Ecdysozoa</taxon>
        <taxon>Arthropoda</taxon>
        <taxon>Hexapoda</taxon>
        <taxon>Insecta</taxon>
        <taxon>Pterygota</taxon>
        <taxon>Neoptera</taxon>
        <taxon>Endopterygota</taxon>
        <taxon>Coleoptera</taxon>
        <taxon>Polyphaga</taxon>
        <taxon>Scarabaeiformia</taxon>
        <taxon>Scarabaeidae</taxon>
        <taxon>Rutelinae</taxon>
        <taxon>Popillia</taxon>
    </lineage>
</organism>
<evidence type="ECO:0000313" key="3">
    <source>
        <dbReference type="Proteomes" id="UP001458880"/>
    </source>
</evidence>